<reference evidence="9 10" key="1">
    <citation type="submission" date="2020-11" db="EMBL/GenBank/DDBJ databases">
        <title>Taxonomic investigation of Rahnella strains.</title>
        <authorList>
            <person name="Lee S.D."/>
        </authorList>
    </citation>
    <scope>NUCLEOTIDE SEQUENCE [LARGE SCALE GENOMIC DNA]</scope>
    <source>
        <strain evidence="9 10">SAP-17</strain>
    </source>
</reference>
<dbReference type="CDD" id="cd11614">
    <property type="entry name" value="SAF_CpaB_FlgA_like"/>
    <property type="match status" value="1"/>
</dbReference>
<dbReference type="EMBL" id="JADOBI010000002">
    <property type="protein sequence ID" value="MBF7978469.1"/>
    <property type="molecule type" value="Genomic_DNA"/>
</dbReference>
<dbReference type="Proteomes" id="UP000636811">
    <property type="component" value="Unassembled WGS sequence"/>
</dbReference>
<evidence type="ECO:0000256" key="3">
    <source>
        <dbReference type="ARBA" id="ARBA00014754"/>
    </source>
</evidence>
<dbReference type="InterPro" id="IPR013974">
    <property type="entry name" value="SAF"/>
</dbReference>
<comment type="caution">
    <text evidence="9">The sequence shown here is derived from an EMBL/GenBank/DDBJ whole genome shotgun (WGS) entry which is preliminary data.</text>
</comment>
<dbReference type="PANTHER" id="PTHR36307">
    <property type="entry name" value="FLAGELLA BASAL BODY P-RING FORMATION PROTEIN FLGA"/>
    <property type="match status" value="1"/>
</dbReference>
<feature type="chain" id="PRO_5045951666" description="Flagella basal body P-ring formation protein FlgA" evidence="7">
    <location>
        <begin position="31"/>
        <end position="260"/>
    </location>
</feature>
<dbReference type="InterPro" id="IPR041231">
    <property type="entry name" value="FlgA_N"/>
</dbReference>
<dbReference type="Pfam" id="PF13144">
    <property type="entry name" value="ChapFlgA"/>
    <property type="match status" value="1"/>
</dbReference>
<dbReference type="PANTHER" id="PTHR36307:SF1">
    <property type="entry name" value="FLAGELLA BASAL BODY P-RING FORMATION PROTEIN FLGA"/>
    <property type="match status" value="1"/>
</dbReference>
<gene>
    <name evidence="9" type="primary">flgA</name>
    <name evidence="9" type="ORF">IV433_03490</name>
</gene>
<keyword evidence="9" id="KW-0966">Cell projection</keyword>
<proteinExistence type="inferred from homology"/>
<comment type="subcellular location">
    <subcellularLocation>
        <location evidence="1">Periplasm</location>
    </subcellularLocation>
</comment>
<dbReference type="InterPro" id="IPR017585">
    <property type="entry name" value="SAF_FlgA"/>
</dbReference>
<evidence type="ECO:0000256" key="4">
    <source>
        <dbReference type="ARBA" id="ARBA00022729"/>
    </source>
</evidence>
<protein>
    <recommendedName>
        <fullName evidence="3">Flagella basal body P-ring formation protein FlgA</fullName>
    </recommendedName>
</protein>
<evidence type="ECO:0000259" key="8">
    <source>
        <dbReference type="SMART" id="SM00858"/>
    </source>
</evidence>
<keyword evidence="10" id="KW-1185">Reference proteome</keyword>
<evidence type="ECO:0000256" key="6">
    <source>
        <dbReference type="ARBA" id="ARBA00025643"/>
    </source>
</evidence>
<keyword evidence="9" id="KW-0969">Cilium</keyword>
<sequence>MFFPGIKRKEVFRLSGLFLLCIAALPPAVANPNASAPKGTARKQIYQQAVTAATADISRVAGQKNWKDFQSKLNVFVPAEVSRFQPCARPLTVAMPQGDRLDLARLRYDIRCPAANGWEITVTVKPDIYVPVVVAKNTLERGNKVGPNDIEMKKRNISSSRNGYLTDPDDAVGLTVKKRIRDMQVIVPSQLESELLVNRGQKVIMIAEQDGVEARMTGEAMKNGRKGDMVKVKNLSSKKTVTAVVDGMGVVRMLYAPGQS</sequence>
<feature type="signal peptide" evidence="7">
    <location>
        <begin position="1"/>
        <end position="30"/>
    </location>
</feature>
<dbReference type="InterPro" id="IPR039246">
    <property type="entry name" value="Flagellar_FlgA"/>
</dbReference>
<evidence type="ECO:0000256" key="7">
    <source>
        <dbReference type="SAM" id="SignalP"/>
    </source>
</evidence>
<dbReference type="Gene3D" id="3.90.1210.10">
    <property type="entry name" value="Antifreeze-like/N-acetylneuraminic acid synthase C-terminal domain"/>
    <property type="match status" value="1"/>
</dbReference>
<feature type="domain" description="SAF" evidence="8">
    <location>
        <begin position="130"/>
        <end position="192"/>
    </location>
</feature>
<dbReference type="NCBIfam" id="TIGR03170">
    <property type="entry name" value="flgA_cterm"/>
    <property type="match status" value="1"/>
</dbReference>
<accession>A0ABS0E1A0</accession>
<evidence type="ECO:0000256" key="2">
    <source>
        <dbReference type="ARBA" id="ARBA00010474"/>
    </source>
</evidence>
<keyword evidence="5" id="KW-0574">Periplasm</keyword>
<keyword evidence="4 7" id="KW-0732">Signal</keyword>
<dbReference type="SMART" id="SM00858">
    <property type="entry name" value="SAF"/>
    <property type="match status" value="1"/>
</dbReference>
<keyword evidence="9" id="KW-0282">Flagellum</keyword>
<dbReference type="Pfam" id="PF17656">
    <property type="entry name" value="ChapFlgA_N"/>
    <property type="match status" value="1"/>
</dbReference>
<comment type="similarity">
    <text evidence="2">Belongs to the FlgA family.</text>
</comment>
<dbReference type="Gene3D" id="2.30.30.760">
    <property type="match status" value="1"/>
</dbReference>
<evidence type="ECO:0000313" key="9">
    <source>
        <dbReference type="EMBL" id="MBF7978469.1"/>
    </source>
</evidence>
<name>A0ABS0E1A0_9GAMM</name>
<evidence type="ECO:0000256" key="5">
    <source>
        <dbReference type="ARBA" id="ARBA00022764"/>
    </source>
</evidence>
<evidence type="ECO:0000313" key="10">
    <source>
        <dbReference type="Proteomes" id="UP000636811"/>
    </source>
</evidence>
<comment type="function">
    <text evidence="6">Involved in the assembly process of the P-ring formation. It may associate with FlgF on the rod constituting a structure essential for the P-ring assembly or may act as a modulator protein for the P-ring assembly.</text>
</comment>
<evidence type="ECO:0000256" key="1">
    <source>
        <dbReference type="ARBA" id="ARBA00004418"/>
    </source>
</evidence>
<organism evidence="9 10">
    <name type="scientific">Rahnella laticis</name>
    <dbReference type="NCBI Taxonomy" id="2787622"/>
    <lineage>
        <taxon>Bacteria</taxon>
        <taxon>Pseudomonadati</taxon>
        <taxon>Pseudomonadota</taxon>
        <taxon>Gammaproteobacteria</taxon>
        <taxon>Enterobacterales</taxon>
        <taxon>Yersiniaceae</taxon>
        <taxon>Rahnella</taxon>
    </lineage>
</organism>